<feature type="compositionally biased region" description="Gly residues" evidence="1">
    <location>
        <begin position="159"/>
        <end position="188"/>
    </location>
</feature>
<feature type="non-terminal residue" evidence="2">
    <location>
        <position position="226"/>
    </location>
</feature>
<feature type="compositionally biased region" description="Basic residues" evidence="1">
    <location>
        <begin position="189"/>
        <end position="200"/>
    </location>
</feature>
<dbReference type="Proteomes" id="UP000593578">
    <property type="component" value="Unassembled WGS sequence"/>
</dbReference>
<organism evidence="2 3">
    <name type="scientific">Gossypium raimondii</name>
    <name type="common">Peruvian cotton</name>
    <name type="synonym">Gossypium klotzschianum subsp. raimondii</name>
    <dbReference type="NCBI Taxonomy" id="29730"/>
    <lineage>
        <taxon>Eukaryota</taxon>
        <taxon>Viridiplantae</taxon>
        <taxon>Streptophyta</taxon>
        <taxon>Embryophyta</taxon>
        <taxon>Tracheophyta</taxon>
        <taxon>Spermatophyta</taxon>
        <taxon>Magnoliopsida</taxon>
        <taxon>eudicotyledons</taxon>
        <taxon>Gunneridae</taxon>
        <taxon>Pentapetalae</taxon>
        <taxon>rosids</taxon>
        <taxon>malvids</taxon>
        <taxon>Malvales</taxon>
        <taxon>Malvaceae</taxon>
        <taxon>Malvoideae</taxon>
        <taxon>Gossypium</taxon>
    </lineage>
</organism>
<evidence type="ECO:0000256" key="1">
    <source>
        <dbReference type="SAM" id="MobiDB-lite"/>
    </source>
</evidence>
<feature type="compositionally biased region" description="Gly residues" evidence="1">
    <location>
        <begin position="201"/>
        <end position="226"/>
    </location>
</feature>
<evidence type="ECO:0000313" key="3">
    <source>
        <dbReference type="Proteomes" id="UP000593578"/>
    </source>
</evidence>
<comment type="caution">
    <text evidence="2">The sequence shown here is derived from an EMBL/GenBank/DDBJ whole genome shotgun (WGS) entry which is preliminary data.</text>
</comment>
<dbReference type="EMBL" id="JABEZZ010000008">
    <property type="protein sequence ID" value="MBA0592015.1"/>
    <property type="molecule type" value="Genomic_DNA"/>
</dbReference>
<evidence type="ECO:0000313" key="2">
    <source>
        <dbReference type="EMBL" id="MBA0592015.1"/>
    </source>
</evidence>
<reference evidence="2 3" key="1">
    <citation type="journal article" date="2019" name="Genome Biol. Evol.">
        <title>Insights into the evolution of the New World diploid cottons (Gossypium, subgenus Houzingenia) based on genome sequencing.</title>
        <authorList>
            <person name="Grover C.E."/>
            <person name="Arick M.A. 2nd"/>
            <person name="Thrash A."/>
            <person name="Conover J.L."/>
            <person name="Sanders W.S."/>
            <person name="Peterson D.G."/>
            <person name="Frelichowski J.E."/>
            <person name="Scheffler J.A."/>
            <person name="Scheffler B.E."/>
            <person name="Wendel J.F."/>
        </authorList>
    </citation>
    <scope>NUCLEOTIDE SEQUENCE [LARGE SCALE GENOMIC DNA]</scope>
    <source>
        <strain evidence="2">8</strain>
        <tissue evidence="2">Leaf</tissue>
    </source>
</reference>
<sequence length="226" mass="22602">PALARGKWIAWGHIAIQGIVSSLCPTFAAFLKVLFGIGNFKFVRVGTVPSCSFACFTITIKEYIKGLEGVNSCILKLRPRMEVTREVRGLVLLAVVLMISPCSVDGMDGFERDNGVPGWSNASSSNMVSSENHAFIDNVQEKGTNFSQEIFVQSNGNVHSGGKGGDTGGGGGGGGGNAGGGSGNSNGRGKGKPHWKRKGRGNGGGGGGGDGNGGGGGGGGGGSGGG</sequence>
<gene>
    <name evidence="2" type="ORF">Gorai_009003</name>
</gene>
<dbReference type="AlphaFoldDB" id="A0A7J8PRV6"/>
<feature type="region of interest" description="Disordered" evidence="1">
    <location>
        <begin position="155"/>
        <end position="226"/>
    </location>
</feature>
<protein>
    <submittedName>
        <fullName evidence="2">Uncharacterized protein</fullName>
    </submittedName>
</protein>
<proteinExistence type="predicted"/>
<feature type="non-terminal residue" evidence="2">
    <location>
        <position position="1"/>
    </location>
</feature>
<name>A0A7J8PRV6_GOSRA</name>
<accession>A0A7J8PRV6</accession>